<keyword evidence="2" id="KW-1185">Reference proteome</keyword>
<sequence>MTIDKPAFRIRDVQEILLPFANVQMPLSRYMRNKLSTVPLDIIRLVEVLQMLAGQEIAAEMVFEDDKGDNLYGEDEYLKNNYVQIAANGQGDAWLMNRMDGKLSFFDHSLTEPKATPLFIDFWQFLQLADLIHQYEEWADRLENFAESDLPGQLEDCLRMLHPDLPENYPFAFV</sequence>
<protein>
    <recommendedName>
        <fullName evidence="3">SUKH-4 immunity protein of toxin-antitoxin system</fullName>
    </recommendedName>
</protein>
<gene>
    <name evidence="1" type="ORF">DFP98_11477</name>
</gene>
<dbReference type="EMBL" id="QRDZ01000014">
    <property type="protein sequence ID" value="RED75716.1"/>
    <property type="molecule type" value="Genomic_DNA"/>
</dbReference>
<name>A0A3D9JQK7_9BACL</name>
<evidence type="ECO:0008006" key="3">
    <source>
        <dbReference type="Google" id="ProtNLM"/>
    </source>
</evidence>
<organism evidence="1 2">
    <name type="scientific">Cohnella phaseoli</name>
    <dbReference type="NCBI Taxonomy" id="456490"/>
    <lineage>
        <taxon>Bacteria</taxon>
        <taxon>Bacillati</taxon>
        <taxon>Bacillota</taxon>
        <taxon>Bacilli</taxon>
        <taxon>Bacillales</taxon>
        <taxon>Paenibacillaceae</taxon>
        <taxon>Cohnella</taxon>
    </lineage>
</organism>
<accession>A0A3D9JQK7</accession>
<evidence type="ECO:0000313" key="1">
    <source>
        <dbReference type="EMBL" id="RED75716.1"/>
    </source>
</evidence>
<dbReference type="AlphaFoldDB" id="A0A3D9JQK7"/>
<dbReference type="OrthoDB" id="8794977at2"/>
<reference evidence="1 2" key="1">
    <citation type="submission" date="2018-07" db="EMBL/GenBank/DDBJ databases">
        <title>Genomic Encyclopedia of Type Strains, Phase III (KMG-III): the genomes of soil and plant-associated and newly described type strains.</title>
        <authorList>
            <person name="Whitman W."/>
        </authorList>
    </citation>
    <scope>NUCLEOTIDE SEQUENCE [LARGE SCALE GENOMIC DNA]</scope>
    <source>
        <strain evidence="1 2">CECT 7287</strain>
    </source>
</reference>
<dbReference type="RefSeq" id="WP_116062035.1">
    <property type="nucleotide sequence ID" value="NZ_QRDZ01000014.1"/>
</dbReference>
<proteinExistence type="predicted"/>
<evidence type="ECO:0000313" key="2">
    <source>
        <dbReference type="Proteomes" id="UP000256977"/>
    </source>
</evidence>
<dbReference type="Proteomes" id="UP000256977">
    <property type="component" value="Unassembled WGS sequence"/>
</dbReference>
<comment type="caution">
    <text evidence="1">The sequence shown here is derived from an EMBL/GenBank/DDBJ whole genome shotgun (WGS) entry which is preliminary data.</text>
</comment>